<name>A0A0D2X0L8_CAPO3</name>
<dbReference type="InterPro" id="IPR006439">
    <property type="entry name" value="HAD-SF_hydro_IA"/>
</dbReference>
<dbReference type="SUPFAM" id="SSF56784">
    <property type="entry name" value="HAD-like"/>
    <property type="match status" value="1"/>
</dbReference>
<dbReference type="CDD" id="cd07529">
    <property type="entry name" value="HAD_AtGPP-like"/>
    <property type="match status" value="1"/>
</dbReference>
<dbReference type="InParanoid" id="A0A0D2X0L8"/>
<dbReference type="SFLD" id="SFLDG01129">
    <property type="entry name" value="C1.5:_HAD__Beta-PGM__Phosphata"/>
    <property type="match status" value="1"/>
</dbReference>
<dbReference type="OrthoDB" id="40579at2759"/>
<dbReference type="Pfam" id="PF13419">
    <property type="entry name" value="HAD_2"/>
    <property type="match status" value="1"/>
</dbReference>
<reference evidence="6" key="1">
    <citation type="submission" date="2011-02" db="EMBL/GenBank/DDBJ databases">
        <title>The Genome Sequence of Capsaspora owczarzaki ATCC 30864.</title>
        <authorList>
            <person name="Russ C."/>
            <person name="Cuomo C."/>
            <person name="Burger G."/>
            <person name="Gray M.W."/>
            <person name="Holland P.W.H."/>
            <person name="King N."/>
            <person name="Lang F.B.F."/>
            <person name="Roger A.J."/>
            <person name="Ruiz-Trillo I."/>
            <person name="Young S.K."/>
            <person name="Zeng Q."/>
            <person name="Gargeya S."/>
            <person name="Alvarado L."/>
            <person name="Berlin A."/>
            <person name="Chapman S.B."/>
            <person name="Chen Z."/>
            <person name="Freedman E."/>
            <person name="Gellesch M."/>
            <person name="Goldberg J."/>
            <person name="Griggs A."/>
            <person name="Gujja S."/>
            <person name="Heilman E."/>
            <person name="Heiman D."/>
            <person name="Howarth C."/>
            <person name="Mehta T."/>
            <person name="Neiman D."/>
            <person name="Pearson M."/>
            <person name="Roberts A."/>
            <person name="Saif S."/>
            <person name="Shea T."/>
            <person name="Shenoy N."/>
            <person name="Sisk P."/>
            <person name="Stolte C."/>
            <person name="Sykes S."/>
            <person name="White J."/>
            <person name="Yandava C."/>
            <person name="Haas B."/>
            <person name="Nusbaum C."/>
            <person name="Birren B."/>
        </authorList>
    </citation>
    <scope>NUCLEOTIDE SEQUENCE</scope>
    <source>
        <strain evidence="6">ATCC 30864</strain>
    </source>
</reference>
<evidence type="ECO:0000313" key="6">
    <source>
        <dbReference type="Proteomes" id="UP000008743"/>
    </source>
</evidence>
<keyword evidence="3 5" id="KW-0378">Hydrolase</keyword>
<dbReference type="GO" id="GO:0046872">
    <property type="term" value="F:metal ion binding"/>
    <property type="evidence" value="ECO:0007669"/>
    <property type="project" value="UniProtKB-KW"/>
</dbReference>
<accession>A0A0D2X0L8</accession>
<dbReference type="Gene3D" id="3.40.50.1000">
    <property type="entry name" value="HAD superfamily/HAD-like"/>
    <property type="match status" value="1"/>
</dbReference>
<evidence type="ECO:0000256" key="2">
    <source>
        <dbReference type="ARBA" id="ARBA00022723"/>
    </source>
</evidence>
<keyword evidence="4" id="KW-0460">Magnesium</keyword>
<dbReference type="PhylomeDB" id="A0A0D2X0L8"/>
<dbReference type="FunFam" id="1.10.150.240:FF:000001">
    <property type="entry name" value="Haloacid dehalogenase-like hydrolase domain"/>
    <property type="match status" value="1"/>
</dbReference>
<dbReference type="eggNOG" id="KOG2914">
    <property type="taxonomic scope" value="Eukaryota"/>
</dbReference>
<comment type="cofactor">
    <cofactor evidence="1">
        <name>Mg(2+)</name>
        <dbReference type="ChEBI" id="CHEBI:18420"/>
    </cofactor>
</comment>
<dbReference type="InterPro" id="IPR041492">
    <property type="entry name" value="HAD_2"/>
</dbReference>
<dbReference type="PANTHER" id="PTHR18901:SF38">
    <property type="entry name" value="PSEUDOURIDINE-5'-PHOSPHATASE"/>
    <property type="match status" value="1"/>
</dbReference>
<gene>
    <name evidence="5" type="ORF">CAOG_000785</name>
</gene>
<dbReference type="NCBIfam" id="TIGR01509">
    <property type="entry name" value="HAD-SF-IA-v3"/>
    <property type="match status" value="1"/>
</dbReference>
<evidence type="ECO:0000256" key="4">
    <source>
        <dbReference type="ARBA" id="ARBA00022842"/>
    </source>
</evidence>
<dbReference type="FunFam" id="3.40.50.1000:FF:000055">
    <property type="entry name" value="Haloacid dehalogenase-like hydrolase family protein"/>
    <property type="match status" value="1"/>
</dbReference>
<dbReference type="Proteomes" id="UP000008743">
    <property type="component" value="Unassembled WGS sequence"/>
</dbReference>
<evidence type="ECO:0000256" key="3">
    <source>
        <dbReference type="ARBA" id="ARBA00022801"/>
    </source>
</evidence>
<dbReference type="AlphaFoldDB" id="A0A0D2X0L8"/>
<sequence length="250" mass="27114">MANQMYLAAAPVAAVPGVGPITHVIFDMDGLLLNTESMYSIASETILARYGKKFTYELKAQMMGRRAIEASQILVDAMQIPMTAEEYHVEREAQLEKLFPQAQLLPGVERLVRHLHAHGIPMAVATGSSARIFKIKTSQHTELFSLFHHIVTSDDPECKHSKPQPDIFLLAMKRFAPAPTSSTQVLVFEDAPLGVQAAINANMPVVMIPDLRVAPADRARATLSFDSMADFDPGMVAGLPAYSSAAGAGL</sequence>
<evidence type="ECO:0000313" key="5">
    <source>
        <dbReference type="EMBL" id="KJE89284.1"/>
    </source>
</evidence>
<dbReference type="OMA" id="IWCPHPG"/>
<dbReference type="Gene3D" id="1.10.150.240">
    <property type="entry name" value="Putative phosphatase, domain 2"/>
    <property type="match status" value="1"/>
</dbReference>
<dbReference type="FunCoup" id="A0A0D2X0L8">
    <property type="interactions" value="20"/>
</dbReference>
<proteinExistence type="predicted"/>
<dbReference type="SFLD" id="SFLDS00003">
    <property type="entry name" value="Haloacid_Dehalogenase"/>
    <property type="match status" value="1"/>
</dbReference>
<dbReference type="RefSeq" id="XP_004365656.1">
    <property type="nucleotide sequence ID" value="XM_004365599.2"/>
</dbReference>
<organism evidence="5 6">
    <name type="scientific">Capsaspora owczarzaki (strain ATCC 30864)</name>
    <dbReference type="NCBI Taxonomy" id="595528"/>
    <lineage>
        <taxon>Eukaryota</taxon>
        <taxon>Filasterea</taxon>
        <taxon>Capsaspora</taxon>
    </lineage>
</organism>
<dbReference type="EMBL" id="KE346360">
    <property type="protein sequence ID" value="KJE89284.1"/>
    <property type="molecule type" value="Genomic_DNA"/>
</dbReference>
<keyword evidence="6" id="KW-1185">Reference proteome</keyword>
<dbReference type="InterPro" id="IPR036412">
    <property type="entry name" value="HAD-like_sf"/>
</dbReference>
<keyword evidence="2" id="KW-0479">Metal-binding</keyword>
<evidence type="ECO:0000256" key="1">
    <source>
        <dbReference type="ARBA" id="ARBA00001946"/>
    </source>
</evidence>
<dbReference type="PANTHER" id="PTHR18901">
    <property type="entry name" value="2-DEOXYGLUCOSE-6-PHOSPHATE PHOSPHATASE 2"/>
    <property type="match status" value="1"/>
</dbReference>
<dbReference type="GO" id="GO:0016791">
    <property type="term" value="F:phosphatase activity"/>
    <property type="evidence" value="ECO:0007669"/>
    <property type="project" value="InterPro"/>
</dbReference>
<protein>
    <submittedName>
        <fullName evidence="5">Haloacid dehalogenase-like hydrolase</fullName>
    </submittedName>
</protein>
<dbReference type="InterPro" id="IPR045228">
    <property type="entry name" value="Gpp1/Gpp2-like"/>
</dbReference>
<dbReference type="InterPro" id="IPR023214">
    <property type="entry name" value="HAD_sf"/>
</dbReference>
<dbReference type="STRING" id="595528.A0A0D2X0L8"/>
<dbReference type="SFLD" id="SFLDG01135">
    <property type="entry name" value="C1.5.6:_HAD__Beta-PGM__Phospha"/>
    <property type="match status" value="1"/>
</dbReference>
<dbReference type="InterPro" id="IPR023198">
    <property type="entry name" value="PGP-like_dom2"/>
</dbReference>